<sequence length="107" mass="11879">MIMGRMILSCIILWILLWPYPSSPLLCLPASSNVWKETSGSFIVDSGNDREDVESCIDLDASDKVYRGSTILLLSCLTASDELEEELSESLMVEPSLEFMSLVLSLD</sequence>
<evidence type="ECO:0000313" key="2">
    <source>
        <dbReference type="Proteomes" id="UP001055879"/>
    </source>
</evidence>
<organism evidence="1 2">
    <name type="scientific">Arctium lappa</name>
    <name type="common">Greater burdock</name>
    <name type="synonym">Lappa major</name>
    <dbReference type="NCBI Taxonomy" id="4217"/>
    <lineage>
        <taxon>Eukaryota</taxon>
        <taxon>Viridiplantae</taxon>
        <taxon>Streptophyta</taxon>
        <taxon>Embryophyta</taxon>
        <taxon>Tracheophyta</taxon>
        <taxon>Spermatophyta</taxon>
        <taxon>Magnoliopsida</taxon>
        <taxon>eudicotyledons</taxon>
        <taxon>Gunneridae</taxon>
        <taxon>Pentapetalae</taxon>
        <taxon>asterids</taxon>
        <taxon>campanulids</taxon>
        <taxon>Asterales</taxon>
        <taxon>Asteraceae</taxon>
        <taxon>Carduoideae</taxon>
        <taxon>Cardueae</taxon>
        <taxon>Arctiinae</taxon>
        <taxon>Arctium</taxon>
    </lineage>
</organism>
<accession>A0ACB8YCV3</accession>
<comment type="caution">
    <text evidence="1">The sequence shown here is derived from an EMBL/GenBank/DDBJ whole genome shotgun (WGS) entry which is preliminary data.</text>
</comment>
<keyword evidence="2" id="KW-1185">Reference proteome</keyword>
<reference evidence="2" key="1">
    <citation type="journal article" date="2022" name="Mol. Ecol. Resour.">
        <title>The genomes of chicory, endive, great burdock and yacon provide insights into Asteraceae palaeo-polyploidization history and plant inulin production.</title>
        <authorList>
            <person name="Fan W."/>
            <person name="Wang S."/>
            <person name="Wang H."/>
            <person name="Wang A."/>
            <person name="Jiang F."/>
            <person name="Liu H."/>
            <person name="Zhao H."/>
            <person name="Xu D."/>
            <person name="Zhang Y."/>
        </authorList>
    </citation>
    <scope>NUCLEOTIDE SEQUENCE [LARGE SCALE GENOMIC DNA]</scope>
    <source>
        <strain evidence="2">cv. Niubang</strain>
    </source>
</reference>
<proteinExistence type="predicted"/>
<reference evidence="1 2" key="2">
    <citation type="journal article" date="2022" name="Mol. Ecol. Resour.">
        <title>The genomes of chicory, endive, great burdock and yacon provide insights into Asteraceae paleo-polyploidization history and plant inulin production.</title>
        <authorList>
            <person name="Fan W."/>
            <person name="Wang S."/>
            <person name="Wang H."/>
            <person name="Wang A."/>
            <person name="Jiang F."/>
            <person name="Liu H."/>
            <person name="Zhao H."/>
            <person name="Xu D."/>
            <person name="Zhang Y."/>
        </authorList>
    </citation>
    <scope>NUCLEOTIDE SEQUENCE [LARGE SCALE GENOMIC DNA]</scope>
    <source>
        <strain evidence="2">cv. Niubang</strain>
    </source>
</reference>
<dbReference type="EMBL" id="CM042059">
    <property type="protein sequence ID" value="KAI3681443.1"/>
    <property type="molecule type" value="Genomic_DNA"/>
</dbReference>
<protein>
    <submittedName>
        <fullName evidence="1">Uncharacterized protein</fullName>
    </submittedName>
</protein>
<name>A0ACB8YCV3_ARCLA</name>
<gene>
    <name evidence="1" type="ORF">L6452_36238</name>
</gene>
<evidence type="ECO:0000313" key="1">
    <source>
        <dbReference type="EMBL" id="KAI3681443.1"/>
    </source>
</evidence>
<dbReference type="Proteomes" id="UP001055879">
    <property type="component" value="Linkage Group LG13"/>
</dbReference>